<comment type="caution">
    <text evidence="3">The sequence shown here is derived from an EMBL/GenBank/DDBJ whole genome shotgun (WGS) entry which is preliminary data.</text>
</comment>
<dbReference type="CDD" id="cd00293">
    <property type="entry name" value="USP-like"/>
    <property type="match status" value="2"/>
</dbReference>
<dbReference type="EMBL" id="PVYX01000001">
    <property type="protein sequence ID" value="PRX57234.1"/>
    <property type="molecule type" value="Genomic_DNA"/>
</dbReference>
<gene>
    <name evidence="3" type="ORF">CLV81_1237</name>
</gene>
<sequence length="283" mass="32218">MKKILLPTDFSKNALNAILYGLELFKNEKCLFYILNTYTPNFYRLDYLIGGPAVSTIPDKGVDASLEGLEWTLDHISKKYLNPLHQYETVSAFNTLTDHVQEICSKENIDMIIMGTQGASGAKEFFLGSNTVHVIRKSNTPVLAIPENYQFKSIEHILFPTDYARKYKSKDIGLLKELAIKWDATIHIIHAAEGDEKSSAQLQNKEHLGKLFEGRKVVFEDITEQYKPNIVHSYVEDNQIDLIAMMNKKHAFLERLLVKQNVDAIGYSSNVPFLVIRDTSENT</sequence>
<dbReference type="AlphaFoldDB" id="A0A2T0MI34"/>
<organism evidence="3 4">
    <name type="scientific">Flagellimonas meridianipacifica</name>
    <dbReference type="NCBI Taxonomy" id="1080225"/>
    <lineage>
        <taxon>Bacteria</taxon>
        <taxon>Pseudomonadati</taxon>
        <taxon>Bacteroidota</taxon>
        <taxon>Flavobacteriia</taxon>
        <taxon>Flavobacteriales</taxon>
        <taxon>Flavobacteriaceae</taxon>
        <taxon>Flagellimonas</taxon>
    </lineage>
</organism>
<dbReference type="SUPFAM" id="SSF52402">
    <property type="entry name" value="Adenine nucleotide alpha hydrolases-like"/>
    <property type="match status" value="2"/>
</dbReference>
<dbReference type="OrthoDB" id="9788959at2"/>
<dbReference type="Gene3D" id="3.40.50.620">
    <property type="entry name" value="HUPs"/>
    <property type="match status" value="2"/>
</dbReference>
<feature type="domain" description="UspA" evidence="2">
    <location>
        <begin position="199"/>
        <end position="277"/>
    </location>
</feature>
<dbReference type="Proteomes" id="UP000237640">
    <property type="component" value="Unassembled WGS sequence"/>
</dbReference>
<accession>A0A2T0MI34</accession>
<evidence type="ECO:0000256" key="1">
    <source>
        <dbReference type="ARBA" id="ARBA00008791"/>
    </source>
</evidence>
<dbReference type="RefSeq" id="WP_106144140.1">
    <property type="nucleotide sequence ID" value="NZ_PVYX01000001.1"/>
</dbReference>
<keyword evidence="4" id="KW-1185">Reference proteome</keyword>
<proteinExistence type="inferred from homology"/>
<dbReference type="InterPro" id="IPR014729">
    <property type="entry name" value="Rossmann-like_a/b/a_fold"/>
</dbReference>
<protein>
    <submittedName>
        <fullName evidence="3">Nucleotide-binding universal stress UspA family protein</fullName>
    </submittedName>
</protein>
<dbReference type="PRINTS" id="PR01438">
    <property type="entry name" value="UNVRSLSTRESS"/>
</dbReference>
<dbReference type="Pfam" id="PF00582">
    <property type="entry name" value="Usp"/>
    <property type="match status" value="2"/>
</dbReference>
<dbReference type="PANTHER" id="PTHR46268:SF6">
    <property type="entry name" value="UNIVERSAL STRESS PROTEIN UP12"/>
    <property type="match status" value="1"/>
</dbReference>
<dbReference type="InterPro" id="IPR006016">
    <property type="entry name" value="UspA"/>
</dbReference>
<evidence type="ECO:0000259" key="2">
    <source>
        <dbReference type="Pfam" id="PF00582"/>
    </source>
</evidence>
<reference evidence="3 4" key="1">
    <citation type="submission" date="2018-03" db="EMBL/GenBank/DDBJ databases">
        <title>Genomic Encyclopedia of Archaeal and Bacterial Type Strains, Phase II (KMG-II): from individual species to whole genera.</title>
        <authorList>
            <person name="Goeker M."/>
        </authorList>
    </citation>
    <scope>NUCLEOTIDE SEQUENCE [LARGE SCALE GENOMIC DNA]</scope>
    <source>
        <strain evidence="3 4">DSM 25027</strain>
    </source>
</reference>
<dbReference type="PANTHER" id="PTHR46268">
    <property type="entry name" value="STRESS RESPONSE PROTEIN NHAX"/>
    <property type="match status" value="1"/>
</dbReference>
<feature type="domain" description="UspA" evidence="2">
    <location>
        <begin position="1"/>
        <end position="146"/>
    </location>
</feature>
<comment type="similarity">
    <text evidence="1">Belongs to the universal stress protein A family.</text>
</comment>
<name>A0A2T0MI34_9FLAO</name>
<dbReference type="InterPro" id="IPR006015">
    <property type="entry name" value="Universal_stress_UspA"/>
</dbReference>
<evidence type="ECO:0000313" key="4">
    <source>
        <dbReference type="Proteomes" id="UP000237640"/>
    </source>
</evidence>
<evidence type="ECO:0000313" key="3">
    <source>
        <dbReference type="EMBL" id="PRX57234.1"/>
    </source>
</evidence>